<keyword evidence="3" id="KW-1185">Reference proteome</keyword>
<dbReference type="AlphaFoldDB" id="A0AA35W8D0"/>
<feature type="compositionally biased region" description="Low complexity" evidence="1">
    <location>
        <begin position="102"/>
        <end position="113"/>
    </location>
</feature>
<gene>
    <name evidence="2" type="ORF">GBAR_LOCUS3300</name>
</gene>
<protein>
    <submittedName>
        <fullName evidence="2">Uncharacterized protein</fullName>
    </submittedName>
</protein>
<evidence type="ECO:0000313" key="3">
    <source>
        <dbReference type="Proteomes" id="UP001174909"/>
    </source>
</evidence>
<dbReference type="EMBL" id="CASHTH010000458">
    <property type="protein sequence ID" value="CAI8002001.1"/>
    <property type="molecule type" value="Genomic_DNA"/>
</dbReference>
<accession>A0AA35W8D0</accession>
<sequence>MPYADALFRHPRRGPLRRRPRRHQAADPPRLRRHQHDLRRPRRRGHHHVHGRRRSPECVRRRHIGLRRLRVPEAVHPQSRQAGRRGRAIRHPGHGGHRRGPRAGPARLPLPRHGLPHLRRDGRQGGQDLLVRGRLRPRGRRLPGSRRHGRRPQGRHRARGPGVRPRRHAERRHRHQPRPQHLAEPPPRPHDPRPPPHRPRQRHRRRSPGYLRRRPCRVRRTRRRPRLDSFPLATISKPTVNLPSFPRVFRHSCGSGNPNPRFLVYSAYGPRRMPFEIVR</sequence>
<feature type="compositionally biased region" description="Basic residues" evidence="1">
    <location>
        <begin position="133"/>
        <end position="178"/>
    </location>
</feature>
<evidence type="ECO:0000256" key="1">
    <source>
        <dbReference type="SAM" id="MobiDB-lite"/>
    </source>
</evidence>
<comment type="caution">
    <text evidence="2">The sequence shown here is derived from an EMBL/GenBank/DDBJ whole genome shotgun (WGS) entry which is preliminary data.</text>
</comment>
<feature type="compositionally biased region" description="Basic residues" evidence="1">
    <location>
        <begin position="82"/>
        <end position="101"/>
    </location>
</feature>
<dbReference type="Proteomes" id="UP001174909">
    <property type="component" value="Unassembled WGS sequence"/>
</dbReference>
<feature type="region of interest" description="Disordered" evidence="1">
    <location>
        <begin position="1"/>
        <end position="223"/>
    </location>
</feature>
<organism evidence="2 3">
    <name type="scientific">Geodia barretti</name>
    <name type="common">Barrett's horny sponge</name>
    <dbReference type="NCBI Taxonomy" id="519541"/>
    <lineage>
        <taxon>Eukaryota</taxon>
        <taxon>Metazoa</taxon>
        <taxon>Porifera</taxon>
        <taxon>Demospongiae</taxon>
        <taxon>Heteroscleromorpha</taxon>
        <taxon>Tetractinellida</taxon>
        <taxon>Astrophorina</taxon>
        <taxon>Geodiidae</taxon>
        <taxon>Geodia</taxon>
    </lineage>
</organism>
<proteinExistence type="predicted"/>
<feature type="compositionally biased region" description="Basic residues" evidence="1">
    <location>
        <begin position="195"/>
        <end position="223"/>
    </location>
</feature>
<feature type="compositionally biased region" description="Basic residues" evidence="1">
    <location>
        <begin position="60"/>
        <end position="69"/>
    </location>
</feature>
<name>A0AA35W8D0_GEOBA</name>
<evidence type="ECO:0000313" key="2">
    <source>
        <dbReference type="EMBL" id="CAI8002001.1"/>
    </source>
</evidence>
<feature type="compositionally biased region" description="Basic residues" evidence="1">
    <location>
        <begin position="9"/>
        <end position="23"/>
    </location>
</feature>
<feature type="compositionally biased region" description="Basic residues" evidence="1">
    <location>
        <begin position="31"/>
        <end position="53"/>
    </location>
</feature>
<reference evidence="2" key="1">
    <citation type="submission" date="2023-03" db="EMBL/GenBank/DDBJ databases">
        <authorList>
            <person name="Steffen K."/>
            <person name="Cardenas P."/>
        </authorList>
    </citation>
    <scope>NUCLEOTIDE SEQUENCE</scope>
</reference>